<dbReference type="PANTHER" id="PTHR21231:SF7">
    <property type="entry name" value="GPN-LOOP GTPASE 3"/>
    <property type="match status" value="1"/>
</dbReference>
<keyword evidence="3 6" id="KW-0547">Nucleotide-binding</keyword>
<protein>
    <recommendedName>
        <fullName evidence="2 6">GPN-loop GTPase 3</fullName>
    </recommendedName>
</protein>
<evidence type="ECO:0000313" key="9">
    <source>
        <dbReference type="Proteomes" id="UP001255856"/>
    </source>
</evidence>
<evidence type="ECO:0000256" key="6">
    <source>
        <dbReference type="RuleBase" id="RU365059"/>
    </source>
</evidence>
<feature type="compositionally biased region" description="Acidic residues" evidence="7">
    <location>
        <begin position="242"/>
        <end position="254"/>
    </location>
</feature>
<dbReference type="PANTHER" id="PTHR21231">
    <property type="entry name" value="XPA-BINDING PROTEIN 1-RELATED"/>
    <property type="match status" value="1"/>
</dbReference>
<evidence type="ECO:0000256" key="1">
    <source>
        <dbReference type="ARBA" id="ARBA00005290"/>
    </source>
</evidence>
<name>A0AAD9IHN5_PROWI</name>
<dbReference type="CDD" id="cd17872">
    <property type="entry name" value="GPN3"/>
    <property type="match status" value="1"/>
</dbReference>
<evidence type="ECO:0000256" key="5">
    <source>
        <dbReference type="ARBA" id="ARBA00023134"/>
    </source>
</evidence>
<accession>A0AAD9IHN5</accession>
<comment type="function">
    <text evidence="6">Small GTPase required for proper nuclear import of RNA polymerase II and III (RNAPII and RNAPIII). May act at an RNAP assembly step prior to nuclear import.</text>
</comment>
<keyword evidence="4 6" id="KW-0378">Hydrolase</keyword>
<proteinExistence type="inferred from homology"/>
<evidence type="ECO:0000256" key="3">
    <source>
        <dbReference type="ARBA" id="ARBA00022741"/>
    </source>
</evidence>
<feature type="region of interest" description="Disordered" evidence="7">
    <location>
        <begin position="233"/>
        <end position="255"/>
    </location>
</feature>
<dbReference type="InterPro" id="IPR030228">
    <property type="entry name" value="Gpn3"/>
</dbReference>
<evidence type="ECO:0000256" key="7">
    <source>
        <dbReference type="SAM" id="MobiDB-lite"/>
    </source>
</evidence>
<dbReference type="SUPFAM" id="SSF52540">
    <property type="entry name" value="P-loop containing nucleoside triphosphate hydrolases"/>
    <property type="match status" value="1"/>
</dbReference>
<keyword evidence="9" id="KW-1185">Reference proteome</keyword>
<comment type="caution">
    <text evidence="8">The sequence shown here is derived from an EMBL/GenBank/DDBJ whole genome shotgun (WGS) entry which is preliminary data.</text>
</comment>
<organism evidence="8 9">
    <name type="scientific">Prototheca wickerhamii</name>
    <dbReference type="NCBI Taxonomy" id="3111"/>
    <lineage>
        <taxon>Eukaryota</taxon>
        <taxon>Viridiplantae</taxon>
        <taxon>Chlorophyta</taxon>
        <taxon>core chlorophytes</taxon>
        <taxon>Trebouxiophyceae</taxon>
        <taxon>Chlorellales</taxon>
        <taxon>Chlorellaceae</taxon>
        <taxon>Prototheca</taxon>
    </lineage>
</organism>
<dbReference type="EMBL" id="JASFZW010000006">
    <property type="protein sequence ID" value="KAK2077425.1"/>
    <property type="molecule type" value="Genomic_DNA"/>
</dbReference>
<keyword evidence="5 6" id="KW-0342">GTP-binding</keyword>
<dbReference type="InterPro" id="IPR004130">
    <property type="entry name" value="Gpn"/>
</dbReference>
<comment type="similarity">
    <text evidence="1 6">Belongs to the GPN-loop GTPase family.</text>
</comment>
<gene>
    <name evidence="8" type="ORF">QBZ16_004270</name>
</gene>
<sequence>MKTHCDTTGRPVHVVNLDPAAEQFNYPVSIDVRDLITLDDVAEELGLGPNGGLLYCMEFLEENLDDWLGEELEGFGEDDYLIIDCPGQIELYSHVSVFKTLTNYLKINGWNVCAVYCMDSQFVAETPKFVAGCLAALSAMVQLELPHVNMLTKVDLVADREALEPHLIPDALELRHALHAATGARFSALNDAIVGLLDEFAMVSFTPLDIRDEESVSEALLVVDTAIQYGEDQEVRQREYGDFPEEEGGEQAAEEEAHAFARLQGAE</sequence>
<dbReference type="InterPro" id="IPR027417">
    <property type="entry name" value="P-loop_NTPase"/>
</dbReference>
<evidence type="ECO:0000256" key="2">
    <source>
        <dbReference type="ARBA" id="ARBA00014587"/>
    </source>
</evidence>
<evidence type="ECO:0000313" key="8">
    <source>
        <dbReference type="EMBL" id="KAK2077425.1"/>
    </source>
</evidence>
<dbReference type="Proteomes" id="UP001255856">
    <property type="component" value="Unassembled WGS sequence"/>
</dbReference>
<evidence type="ECO:0000256" key="4">
    <source>
        <dbReference type="ARBA" id="ARBA00022801"/>
    </source>
</evidence>
<dbReference type="AlphaFoldDB" id="A0AAD9IHN5"/>
<dbReference type="GO" id="GO:0003924">
    <property type="term" value="F:GTPase activity"/>
    <property type="evidence" value="ECO:0007669"/>
    <property type="project" value="TreeGrafter"/>
</dbReference>
<dbReference type="Gene3D" id="3.40.50.300">
    <property type="entry name" value="P-loop containing nucleotide triphosphate hydrolases"/>
    <property type="match status" value="1"/>
</dbReference>
<dbReference type="Pfam" id="PF03029">
    <property type="entry name" value="ATP_bind_1"/>
    <property type="match status" value="1"/>
</dbReference>
<comment type="subunit">
    <text evidence="6">Binds to RNA polymerase II (RNAPII).</text>
</comment>
<dbReference type="GO" id="GO:0005525">
    <property type="term" value="F:GTP binding"/>
    <property type="evidence" value="ECO:0007669"/>
    <property type="project" value="UniProtKB-KW"/>
</dbReference>
<reference evidence="8" key="1">
    <citation type="submission" date="2021-01" db="EMBL/GenBank/DDBJ databases">
        <authorList>
            <person name="Eckstrom K.M.E."/>
        </authorList>
    </citation>
    <scope>NUCLEOTIDE SEQUENCE</scope>
    <source>
        <strain evidence="8">UVCC 0001</strain>
    </source>
</reference>